<evidence type="ECO:0000259" key="7">
    <source>
        <dbReference type="PROSITE" id="PS50104"/>
    </source>
</evidence>
<dbReference type="SUPFAM" id="SSF100920">
    <property type="entry name" value="Heat shock protein 70kD (HSP70), peptide-binding domain"/>
    <property type="match status" value="1"/>
</dbReference>
<keyword evidence="3" id="KW-0547">Nucleotide-binding</keyword>
<dbReference type="InterPro" id="IPR035897">
    <property type="entry name" value="Toll_tir_struct_dom_sf"/>
</dbReference>
<gene>
    <name evidence="8" type="ORF">F4553_000641</name>
</gene>
<evidence type="ECO:0000313" key="9">
    <source>
        <dbReference type="Proteomes" id="UP000587527"/>
    </source>
</evidence>
<dbReference type="EMBL" id="JACHMN010000001">
    <property type="protein sequence ID" value="MBB5867262.1"/>
    <property type="molecule type" value="Genomic_DNA"/>
</dbReference>
<sequence>MAGYVFLSYSRKDRGYVSQLASYLGTAGVDAWFDPDIRFGSDFERIIRNKIDGCSVLLVAMTPDSAASEWVAREIAWAERQGKPIVPMLLAGEVFPRFARVNYYPCHGGAMPGQDLIEQLRAHVGMPDGDRLAELREAVAEAQSWKRIGALTLVERLLGSVREETRDAARTALVGLISDPDAEVTARALQLWHSRGLGDLPAQRQPPRPRTRSGRAVVGIDFGTTNSLVGFMEAGEVTLIPNAEGSVVTPSVVAFAPDGQILVGAAAKRQTAANPAGTFYSVKLKLGTAWSVERGGRRYTAEDLAAMILARLREDVESHLGPVVVQAVMTVPAYFSMVQRDALHAAATAADLHVLRILSEPTAAAVAYGLNRTAEATVLMLDLGGGTFDVSLTEIGDGLNEIKATAGDNSLGGDDWDQALVDYLLHHVRRQSGLDLAGDRSVLLRLKVAAEAAKIELSSAMSAEVHVPFLAAGTDGPVHLLTTVSRDEFESMTRPILDRCETLIRAVLQDAGIRMESVDHIILVGGATRMPAVGKLVARLTGKQPYRGIIPEGVATGAAIQAAILTGAVKDILLLDVTPMSFGIETSHGAREKIIERNTTIPTKRSELFTTTEDFQRATVVKFFQGENERAESHQLLAALELTGIASAPRGVAEIEVTVDIDANGIVFVSAKDLGTGLEDSATVNRQSVTAARGLRPRPGTVGLVSLDASDGQRARDVVAAAERGLQRLPEFNVPGFADAESRGPSGDPVLLQVRRWRPRNPTFRMREDEVDWARGLGSRYRLVLVRMSPDGSAHDTVRYVPDPLSELTRTPPVSGEFHVSWSDIWSRGRPPF</sequence>
<dbReference type="SUPFAM" id="SSF52200">
    <property type="entry name" value="Toll/Interleukin receptor TIR domain"/>
    <property type="match status" value="1"/>
</dbReference>
<dbReference type="InterPro" id="IPR013126">
    <property type="entry name" value="Hsp_70_fam"/>
</dbReference>
<comment type="similarity">
    <text evidence="1">Belongs to the heat shock protein 70 family.</text>
</comment>
<keyword evidence="2" id="KW-0597">Phosphoprotein</keyword>
<dbReference type="GO" id="GO:0140662">
    <property type="term" value="F:ATP-dependent protein folding chaperone"/>
    <property type="evidence" value="ECO:0007669"/>
    <property type="project" value="InterPro"/>
</dbReference>
<dbReference type="RefSeq" id="WP_184831786.1">
    <property type="nucleotide sequence ID" value="NZ_JACHMN010000001.1"/>
</dbReference>
<evidence type="ECO:0000256" key="1">
    <source>
        <dbReference type="ARBA" id="ARBA00007381"/>
    </source>
</evidence>
<dbReference type="Proteomes" id="UP000587527">
    <property type="component" value="Unassembled WGS sequence"/>
</dbReference>
<dbReference type="SUPFAM" id="SSF53067">
    <property type="entry name" value="Actin-like ATPase domain"/>
    <property type="match status" value="2"/>
</dbReference>
<dbReference type="Gene3D" id="3.40.50.10140">
    <property type="entry name" value="Toll/interleukin-1 receptor homology (TIR) domain"/>
    <property type="match status" value="1"/>
</dbReference>
<dbReference type="GO" id="GO:0007165">
    <property type="term" value="P:signal transduction"/>
    <property type="evidence" value="ECO:0007669"/>
    <property type="project" value="InterPro"/>
</dbReference>
<evidence type="ECO:0000256" key="3">
    <source>
        <dbReference type="ARBA" id="ARBA00022741"/>
    </source>
</evidence>
<dbReference type="Gene3D" id="3.90.640.10">
    <property type="entry name" value="Actin, Chain A, domain 4"/>
    <property type="match status" value="1"/>
</dbReference>
<dbReference type="Gene3D" id="2.60.34.10">
    <property type="entry name" value="Substrate Binding Domain Of DNAk, Chain A, domain 1"/>
    <property type="match status" value="1"/>
</dbReference>
<evidence type="ECO:0000256" key="5">
    <source>
        <dbReference type="ARBA" id="ARBA00023016"/>
    </source>
</evidence>
<feature type="domain" description="TIR" evidence="7">
    <location>
        <begin position="1"/>
        <end position="143"/>
    </location>
</feature>
<dbReference type="Pfam" id="PF00012">
    <property type="entry name" value="HSP70"/>
    <property type="match status" value="2"/>
</dbReference>
<dbReference type="Gene3D" id="3.30.420.40">
    <property type="match status" value="2"/>
</dbReference>
<dbReference type="GO" id="GO:0005524">
    <property type="term" value="F:ATP binding"/>
    <property type="evidence" value="ECO:0007669"/>
    <property type="project" value="UniProtKB-KW"/>
</dbReference>
<name>A0A841BKH9_9ACTN</name>
<dbReference type="InterPro" id="IPR000157">
    <property type="entry name" value="TIR_dom"/>
</dbReference>
<evidence type="ECO:0000313" key="8">
    <source>
        <dbReference type="EMBL" id="MBB5867262.1"/>
    </source>
</evidence>
<proteinExistence type="inferred from homology"/>
<keyword evidence="5" id="KW-0346">Stress response</keyword>
<evidence type="ECO:0000256" key="2">
    <source>
        <dbReference type="ARBA" id="ARBA00022553"/>
    </source>
</evidence>
<dbReference type="Pfam" id="PF13676">
    <property type="entry name" value="TIR_2"/>
    <property type="match status" value="1"/>
</dbReference>
<keyword evidence="6" id="KW-0143">Chaperone</keyword>
<dbReference type="InterPro" id="IPR029047">
    <property type="entry name" value="HSP70_peptide-bd_sf"/>
</dbReference>
<keyword evidence="9" id="KW-1185">Reference proteome</keyword>
<dbReference type="FunFam" id="3.30.420.40:FF:000071">
    <property type="entry name" value="Molecular chaperone DnaK"/>
    <property type="match status" value="1"/>
</dbReference>
<protein>
    <submittedName>
        <fullName evidence="8">Molecular chaperone DnaK (HSP70)</fullName>
    </submittedName>
</protein>
<dbReference type="PRINTS" id="PR00301">
    <property type="entry name" value="HEATSHOCK70"/>
</dbReference>
<dbReference type="PROSITE" id="PS50104">
    <property type="entry name" value="TIR"/>
    <property type="match status" value="1"/>
</dbReference>
<comment type="caution">
    <text evidence="8">The sequence shown here is derived from an EMBL/GenBank/DDBJ whole genome shotgun (WGS) entry which is preliminary data.</text>
</comment>
<reference evidence="8 9" key="1">
    <citation type="submission" date="2020-08" db="EMBL/GenBank/DDBJ databases">
        <title>Sequencing the genomes of 1000 actinobacteria strains.</title>
        <authorList>
            <person name="Klenk H.-P."/>
        </authorList>
    </citation>
    <scope>NUCLEOTIDE SEQUENCE [LARGE SCALE GENOMIC DNA]</scope>
    <source>
        <strain evidence="8 9">DSM 45362</strain>
    </source>
</reference>
<keyword evidence="4" id="KW-0067">ATP-binding</keyword>
<evidence type="ECO:0000256" key="6">
    <source>
        <dbReference type="ARBA" id="ARBA00023186"/>
    </source>
</evidence>
<dbReference type="InterPro" id="IPR018181">
    <property type="entry name" value="Heat_shock_70_CS"/>
</dbReference>
<dbReference type="PROSITE" id="PS01036">
    <property type="entry name" value="HSP70_3"/>
    <property type="match status" value="1"/>
</dbReference>
<dbReference type="FunFam" id="3.90.640.10:FF:000003">
    <property type="entry name" value="Molecular chaperone DnaK"/>
    <property type="match status" value="1"/>
</dbReference>
<evidence type="ECO:0000256" key="4">
    <source>
        <dbReference type="ARBA" id="ARBA00022840"/>
    </source>
</evidence>
<organism evidence="8 9">
    <name type="scientific">Allocatelliglobosispora scoriae</name>
    <dbReference type="NCBI Taxonomy" id="643052"/>
    <lineage>
        <taxon>Bacteria</taxon>
        <taxon>Bacillati</taxon>
        <taxon>Actinomycetota</taxon>
        <taxon>Actinomycetes</taxon>
        <taxon>Micromonosporales</taxon>
        <taxon>Micromonosporaceae</taxon>
        <taxon>Allocatelliglobosispora</taxon>
    </lineage>
</organism>
<dbReference type="AlphaFoldDB" id="A0A841BKH9"/>
<dbReference type="InterPro" id="IPR043129">
    <property type="entry name" value="ATPase_NBD"/>
</dbReference>
<accession>A0A841BKH9</accession>
<dbReference type="PANTHER" id="PTHR19375">
    <property type="entry name" value="HEAT SHOCK PROTEIN 70KDA"/>
    <property type="match status" value="1"/>
</dbReference>